<dbReference type="EMBL" id="AP009552">
    <property type="protein sequence ID" value="BAG00573.1"/>
    <property type="molecule type" value="Genomic_DNA"/>
</dbReference>
<protein>
    <submittedName>
        <fullName evidence="1">Uncharacterized protein</fullName>
    </submittedName>
</protein>
<gene>
    <name evidence="1" type="ordered locus">MAE_07510</name>
</gene>
<proteinExistence type="predicted"/>
<keyword evidence="2" id="KW-1185">Reference proteome</keyword>
<dbReference type="EnsemblBacteria" id="BAG00573">
    <property type="protein sequence ID" value="BAG00573"/>
    <property type="gene ID" value="MAE_07510"/>
</dbReference>
<evidence type="ECO:0000313" key="2">
    <source>
        <dbReference type="Proteomes" id="UP000001510"/>
    </source>
</evidence>
<sequence>MNQPYYWDLDKKQIEKSLNSNPRLGFTSRSPKSLKPRYIKENHKSRLTLCPVMV</sequence>
<dbReference type="HOGENOM" id="CLU_3081827_0_0_3"/>
<reference evidence="1 2" key="1">
    <citation type="journal article" date="2007" name="DNA Res.">
        <title>Complete genomic structure of the bloom-forming toxic cyanobacterium Microcystis aeruginosa NIES-843.</title>
        <authorList>
            <person name="Kaneko T."/>
            <person name="Nakajima N."/>
            <person name="Okamoto S."/>
            <person name="Suzuki I."/>
            <person name="Tanabe Y."/>
            <person name="Tamaoki M."/>
            <person name="Nakamura Y."/>
            <person name="Kasai F."/>
            <person name="Watanabe A."/>
            <person name="Kawashima K."/>
            <person name="Kishida Y."/>
            <person name="Ono A."/>
            <person name="Shimizu Y."/>
            <person name="Takahashi C."/>
            <person name="Minami C."/>
            <person name="Fujishiro T."/>
            <person name="Kohara M."/>
            <person name="Katoh M."/>
            <person name="Nakazaki N."/>
            <person name="Nakayama S."/>
            <person name="Yamada M."/>
            <person name="Tabata S."/>
            <person name="Watanabe M.M."/>
        </authorList>
    </citation>
    <scope>NUCLEOTIDE SEQUENCE [LARGE SCALE GENOMIC DNA]</scope>
    <source>
        <strain evidence="2">NIES-843 / IAM M-247</strain>
    </source>
</reference>
<evidence type="ECO:0000313" key="1">
    <source>
        <dbReference type="EMBL" id="BAG00573.1"/>
    </source>
</evidence>
<organism evidence="1 2">
    <name type="scientific">Microcystis aeruginosa (strain NIES-843 / IAM M-2473)</name>
    <dbReference type="NCBI Taxonomy" id="449447"/>
    <lineage>
        <taxon>Bacteria</taxon>
        <taxon>Bacillati</taxon>
        <taxon>Cyanobacteriota</taxon>
        <taxon>Cyanophyceae</taxon>
        <taxon>Oscillatoriophycideae</taxon>
        <taxon>Chroococcales</taxon>
        <taxon>Microcystaceae</taxon>
        <taxon>Microcystis</taxon>
    </lineage>
</organism>
<name>B0JQB4_MICAN</name>
<dbReference type="AlphaFoldDB" id="B0JQB4"/>
<dbReference type="PaxDb" id="449447-MAE_07510"/>
<accession>B0JQB4</accession>
<dbReference type="STRING" id="449447.MAE_07510"/>
<dbReference type="KEGG" id="mar:MAE_07510"/>
<dbReference type="Proteomes" id="UP000001510">
    <property type="component" value="Chromosome"/>
</dbReference>